<gene>
    <name evidence="4" type="primary">prmB</name>
    <name evidence="6" type="ORF">BFR47_16130</name>
</gene>
<dbReference type="GO" id="GO:0032259">
    <property type="term" value="P:methylation"/>
    <property type="evidence" value="ECO:0007669"/>
    <property type="project" value="UniProtKB-KW"/>
</dbReference>
<dbReference type="RefSeq" id="WP_071473187.1">
    <property type="nucleotide sequence ID" value="NZ_MDKE01000031.1"/>
</dbReference>
<keyword evidence="7" id="KW-1185">Reference proteome</keyword>
<proteinExistence type="inferred from homology"/>
<dbReference type="PROSITE" id="PS00092">
    <property type="entry name" value="N6_MTASE"/>
    <property type="match status" value="1"/>
</dbReference>
<evidence type="ECO:0000313" key="6">
    <source>
        <dbReference type="EMBL" id="OIN07944.1"/>
    </source>
</evidence>
<reference evidence="6 7" key="1">
    <citation type="submission" date="2016-07" db="EMBL/GenBank/DDBJ databases">
        <title>Draft Genome Sequence of Oceanisphaera psychrotolerans, isolated from coastal sediment samples.</title>
        <authorList>
            <person name="Zhuo S."/>
            <person name="Ruan Z."/>
        </authorList>
    </citation>
    <scope>NUCLEOTIDE SEQUENCE [LARGE SCALE GENOMIC DNA]</scope>
    <source>
        <strain evidence="6 7">LAM-WHM-ZC</strain>
    </source>
</reference>
<dbReference type="InterPro" id="IPR017127">
    <property type="entry name" value="Ribosome_uL3_MTase"/>
</dbReference>
<keyword evidence="2 4" id="KW-0808">Transferase</keyword>
<accession>A0A1J4QFA4</accession>
<comment type="catalytic activity">
    <reaction evidence="4">
        <text>L-glutaminyl-[ribosomal protein uL3] + S-adenosyl-L-methionine = N(5)-methyl-L-glutaminyl-[ribosomal protein uL3] + S-adenosyl-L-homocysteine + H(+)</text>
        <dbReference type="Rhea" id="RHEA:45020"/>
        <dbReference type="Rhea" id="RHEA-COMP:11063"/>
        <dbReference type="Rhea" id="RHEA-COMP:11064"/>
        <dbReference type="ChEBI" id="CHEBI:15378"/>
        <dbReference type="ChEBI" id="CHEBI:30011"/>
        <dbReference type="ChEBI" id="CHEBI:57856"/>
        <dbReference type="ChEBI" id="CHEBI:59789"/>
        <dbReference type="ChEBI" id="CHEBI:61891"/>
        <dbReference type="EC" id="2.1.1.298"/>
    </reaction>
</comment>
<comment type="caution">
    <text evidence="6">The sequence shown here is derived from an EMBL/GenBank/DDBJ whole genome shotgun (WGS) entry which is preliminary data.</text>
</comment>
<dbReference type="AlphaFoldDB" id="A0A1J4QFA4"/>
<dbReference type="STRING" id="1414654.BFR47_16130"/>
<dbReference type="GO" id="GO:0005840">
    <property type="term" value="C:ribosome"/>
    <property type="evidence" value="ECO:0007669"/>
    <property type="project" value="UniProtKB-KW"/>
</dbReference>
<dbReference type="Proteomes" id="UP000243073">
    <property type="component" value="Unassembled WGS sequence"/>
</dbReference>
<dbReference type="EC" id="2.1.1.298" evidence="4"/>
<keyword evidence="6" id="KW-0687">Ribonucleoprotein</keyword>
<dbReference type="Gene3D" id="3.40.50.150">
    <property type="entry name" value="Vaccinia Virus protein VP39"/>
    <property type="match status" value="1"/>
</dbReference>
<dbReference type="HAMAP" id="MF_02125">
    <property type="entry name" value="L3_methyltr_PrmB"/>
    <property type="match status" value="1"/>
</dbReference>
<dbReference type="Pfam" id="PF05175">
    <property type="entry name" value="MTS"/>
    <property type="match status" value="1"/>
</dbReference>
<dbReference type="InterPro" id="IPR002052">
    <property type="entry name" value="DNA_methylase_N6_adenine_CS"/>
</dbReference>
<keyword evidence="1 4" id="KW-0489">Methyltransferase</keyword>
<dbReference type="GO" id="GO:0003676">
    <property type="term" value="F:nucleic acid binding"/>
    <property type="evidence" value="ECO:0007669"/>
    <property type="project" value="InterPro"/>
</dbReference>
<dbReference type="InterPro" id="IPR004556">
    <property type="entry name" value="HemK-like"/>
</dbReference>
<evidence type="ECO:0000256" key="1">
    <source>
        <dbReference type="ARBA" id="ARBA00022603"/>
    </source>
</evidence>
<dbReference type="SUPFAM" id="SSF53335">
    <property type="entry name" value="S-adenosyl-L-methionine-dependent methyltransferases"/>
    <property type="match status" value="1"/>
</dbReference>
<dbReference type="EMBL" id="MDKE01000031">
    <property type="protein sequence ID" value="OIN07944.1"/>
    <property type="molecule type" value="Genomic_DNA"/>
</dbReference>
<dbReference type="GO" id="GO:0005829">
    <property type="term" value="C:cytosol"/>
    <property type="evidence" value="ECO:0007669"/>
    <property type="project" value="TreeGrafter"/>
</dbReference>
<dbReference type="NCBIfam" id="TIGR03533">
    <property type="entry name" value="L3_gln_methyl"/>
    <property type="match status" value="1"/>
</dbReference>
<evidence type="ECO:0000256" key="3">
    <source>
        <dbReference type="ARBA" id="ARBA00022691"/>
    </source>
</evidence>
<keyword evidence="6" id="KW-0689">Ribosomal protein</keyword>
<dbReference type="InterPro" id="IPR029063">
    <property type="entry name" value="SAM-dependent_MTases_sf"/>
</dbReference>
<keyword evidence="3 4" id="KW-0949">S-adenosyl-L-methionine</keyword>
<dbReference type="InterPro" id="IPR007848">
    <property type="entry name" value="Small_mtfrase_dom"/>
</dbReference>
<organism evidence="6 7">
    <name type="scientific">Oceanisphaera psychrotolerans</name>
    <dbReference type="NCBI Taxonomy" id="1414654"/>
    <lineage>
        <taxon>Bacteria</taxon>
        <taxon>Pseudomonadati</taxon>
        <taxon>Pseudomonadota</taxon>
        <taxon>Gammaproteobacteria</taxon>
        <taxon>Aeromonadales</taxon>
        <taxon>Aeromonadaceae</taxon>
        <taxon>Oceanisphaera</taxon>
    </lineage>
</organism>
<dbReference type="PANTHER" id="PTHR47806:SF1">
    <property type="entry name" value="RIBOSOMAL PROTEIN UL3 GLUTAMINE METHYLTRANSFERASE"/>
    <property type="match status" value="1"/>
</dbReference>
<dbReference type="NCBIfam" id="TIGR00536">
    <property type="entry name" value="hemK_fam"/>
    <property type="match status" value="1"/>
</dbReference>
<comment type="similarity">
    <text evidence="4">Belongs to the protein N5-glutamine methyltransferase family. PrmB subfamily.</text>
</comment>
<evidence type="ECO:0000313" key="7">
    <source>
        <dbReference type="Proteomes" id="UP000243073"/>
    </source>
</evidence>
<dbReference type="OrthoDB" id="9800643at2"/>
<evidence type="ECO:0000256" key="2">
    <source>
        <dbReference type="ARBA" id="ARBA00022679"/>
    </source>
</evidence>
<protein>
    <recommendedName>
        <fullName evidence="4">Ribosomal protein uL3 glutamine methyltransferase</fullName>
        <shortName evidence="4">uL3 MTase</shortName>
        <ecNumber evidence="4">2.1.1.298</ecNumber>
    </recommendedName>
    <alternativeName>
        <fullName evidence="4">N5-glutamine methyltransferase PrmB</fullName>
    </alternativeName>
</protein>
<feature type="domain" description="Methyltransferase small" evidence="5">
    <location>
        <begin position="134"/>
        <end position="235"/>
    </location>
</feature>
<dbReference type="CDD" id="cd02440">
    <property type="entry name" value="AdoMet_MTases"/>
    <property type="match status" value="1"/>
</dbReference>
<dbReference type="PANTHER" id="PTHR47806">
    <property type="entry name" value="50S RIBOSOMAL PROTEIN L3 GLUTAMINE METHYLTRANSFERASE"/>
    <property type="match status" value="1"/>
</dbReference>
<sequence>MDTLFHDEALIELHTVGDWLRFAVSRFQQAGLFYGHGTDNAWDEAVQLILPLLHLPQDCPPQVRDARLLTSERKVLLDALKMRVEQRIPTPYITHTAWFAGYEFHVDERVLIPRSPIAELIDGRFAPWLSLEPRRIMDLCTGSGCIAIALAHAFPDAEVDALDICRDALDVAEINIQNHGLEQQVIPIESDLFSALPEGDRYDLIVANPPYVDAEDMSDLPDEFLHEPELALASGCDGLDFTRRLLAQACDFLTEDGLLVVEVGNSQIHLEAAYPQLPLLWVEFEHGGHGVFVISRRDLEPFRDQF</sequence>
<dbReference type="GO" id="GO:0036009">
    <property type="term" value="F:protein-glutamine N-methyltransferase activity"/>
    <property type="evidence" value="ECO:0007669"/>
    <property type="project" value="UniProtKB-UniRule"/>
</dbReference>
<dbReference type="PIRSF" id="PIRSF037167">
    <property type="entry name" value="Mtase_YfcB_prd"/>
    <property type="match status" value="1"/>
</dbReference>
<comment type="function">
    <text evidence="4">Methylates ribosomal protein uL3 on a specific glutamine residue.</text>
</comment>
<evidence type="ECO:0000259" key="5">
    <source>
        <dbReference type="Pfam" id="PF05175"/>
    </source>
</evidence>
<evidence type="ECO:0000256" key="4">
    <source>
        <dbReference type="HAMAP-Rule" id="MF_02125"/>
    </source>
</evidence>
<dbReference type="FunFam" id="3.40.50.150:FF:000042">
    <property type="entry name" value="50S ribosomal protein L3 glutamine methyltransferase"/>
    <property type="match status" value="1"/>
</dbReference>
<name>A0A1J4QFA4_9GAMM</name>